<dbReference type="Gene3D" id="3.90.25.10">
    <property type="entry name" value="UDP-galactose 4-epimerase, domain 1"/>
    <property type="match status" value="1"/>
</dbReference>
<dbReference type="EMBL" id="CP016027">
    <property type="protein sequence ID" value="ANJ67716.1"/>
    <property type="molecule type" value="Genomic_DNA"/>
</dbReference>
<dbReference type="Pfam" id="PF16363">
    <property type="entry name" value="GDP_Man_Dehyd"/>
    <property type="match status" value="1"/>
</dbReference>
<accession>A0A191ZII7</accession>
<dbReference type="InterPro" id="IPR036291">
    <property type="entry name" value="NAD(P)-bd_dom_sf"/>
</dbReference>
<sequence length="364" mass="40698">MAIRKCALEDLAVRVDKDFWAGKRVLVTGHTGFKGGWLTLWLKEMGARVTGIALPPDTTPNLFEATNLQEGISHVELDIRNATAVAEVIAQAQPQIVLHLAAQPLVRQSYTDPLDTWSTNVMGSANLLEILRKSDSVKAIIVITTDKVYQNQEWWFPYRENDALGGHDPYSASKAATEILTSSYRSSFFNQRGVALATARAGNVMGGGDWSADRLIPDAIRTWQAGEPLSLRNPEAIRPWQHVLEPISGYLTLAQKLWTSPNLSDAYNFGPEATQHINVRTIVDKARQFYGRGDYVVTPATDNLHETQILTLDTSKTRQRLGIKSVWSIDQCIQHTMTWYRAFENGQSAYQLCKSDISDFESME</sequence>
<dbReference type="Gene3D" id="3.40.50.720">
    <property type="entry name" value="NAD(P)-binding Rossmann-like Domain"/>
    <property type="match status" value="1"/>
</dbReference>
<reference evidence="2 3" key="1">
    <citation type="submission" date="2016-06" db="EMBL/GenBank/DDBJ databases">
        <title>Insight into the functional genes involving in sulfur oxidation in Pearl River water.</title>
        <authorList>
            <person name="Luo J."/>
            <person name="Tan X."/>
            <person name="Lin W."/>
        </authorList>
    </citation>
    <scope>NUCLEOTIDE SEQUENCE [LARGE SCALE GENOMIC DNA]</scope>
    <source>
        <strain evidence="2 3">LS2</strain>
    </source>
</reference>
<dbReference type="KEGG" id="haz:A9404_10320"/>
<dbReference type="SUPFAM" id="SSF51735">
    <property type="entry name" value="NAD(P)-binding Rossmann-fold domains"/>
    <property type="match status" value="1"/>
</dbReference>
<protein>
    <submittedName>
        <fullName evidence="2">CDP-glucose 4,6-dehydratase</fullName>
    </submittedName>
</protein>
<feature type="domain" description="NAD(P)-binding" evidence="1">
    <location>
        <begin position="26"/>
        <end position="335"/>
    </location>
</feature>
<dbReference type="Proteomes" id="UP000078596">
    <property type="component" value="Chromosome"/>
</dbReference>
<dbReference type="InterPro" id="IPR013445">
    <property type="entry name" value="CDP_4_6_deHydtase"/>
</dbReference>
<dbReference type="InterPro" id="IPR016040">
    <property type="entry name" value="NAD(P)-bd_dom"/>
</dbReference>
<dbReference type="OrthoDB" id="9779041at2"/>
<dbReference type="AlphaFoldDB" id="A0A191ZII7"/>
<keyword evidence="3" id="KW-1185">Reference proteome</keyword>
<proteinExistence type="predicted"/>
<gene>
    <name evidence="2" type="ORF">A9404_10320</name>
</gene>
<dbReference type="PANTHER" id="PTHR43000">
    <property type="entry name" value="DTDP-D-GLUCOSE 4,6-DEHYDRATASE-RELATED"/>
    <property type="match status" value="1"/>
</dbReference>
<dbReference type="STRING" id="1860122.A9404_10320"/>
<evidence type="ECO:0000259" key="1">
    <source>
        <dbReference type="Pfam" id="PF16363"/>
    </source>
</evidence>
<dbReference type="PROSITE" id="PS00061">
    <property type="entry name" value="ADH_SHORT"/>
    <property type="match status" value="1"/>
</dbReference>
<dbReference type="NCBIfam" id="TIGR02622">
    <property type="entry name" value="CDP_4_6_dhtase"/>
    <property type="match status" value="1"/>
</dbReference>
<dbReference type="InterPro" id="IPR020904">
    <property type="entry name" value="Sc_DH/Rdtase_CS"/>
</dbReference>
<evidence type="ECO:0000313" key="3">
    <source>
        <dbReference type="Proteomes" id="UP000078596"/>
    </source>
</evidence>
<organism evidence="2 3">
    <name type="scientific">Halothiobacillus diazotrophicus</name>
    <dbReference type="NCBI Taxonomy" id="1860122"/>
    <lineage>
        <taxon>Bacteria</taxon>
        <taxon>Pseudomonadati</taxon>
        <taxon>Pseudomonadota</taxon>
        <taxon>Gammaproteobacteria</taxon>
        <taxon>Chromatiales</taxon>
        <taxon>Halothiobacillaceae</taxon>
        <taxon>Halothiobacillus</taxon>
    </lineage>
</organism>
<dbReference type="CDD" id="cd05252">
    <property type="entry name" value="CDP_GD_SDR_e"/>
    <property type="match status" value="1"/>
</dbReference>
<name>A0A191ZII7_9GAMM</name>
<evidence type="ECO:0000313" key="2">
    <source>
        <dbReference type="EMBL" id="ANJ67716.1"/>
    </source>
</evidence>
<dbReference type="RefSeq" id="WP_066101137.1">
    <property type="nucleotide sequence ID" value="NZ_CP016027.1"/>
</dbReference>